<feature type="transmembrane region" description="Helical" evidence="2">
    <location>
        <begin position="334"/>
        <end position="355"/>
    </location>
</feature>
<dbReference type="AlphaFoldDB" id="A0A1D1XSG4"/>
<evidence type="ECO:0000313" key="3">
    <source>
        <dbReference type="EMBL" id="JAT45307.1"/>
    </source>
</evidence>
<feature type="transmembrane region" description="Helical" evidence="2">
    <location>
        <begin position="130"/>
        <end position="155"/>
    </location>
</feature>
<reference evidence="3" key="1">
    <citation type="submission" date="2015-07" db="EMBL/GenBank/DDBJ databases">
        <title>Transcriptome Assembly of Anthurium amnicola.</title>
        <authorList>
            <person name="Suzuki J."/>
        </authorList>
    </citation>
    <scope>NUCLEOTIDE SEQUENCE</scope>
</reference>
<feature type="transmembrane region" description="Helical" evidence="2">
    <location>
        <begin position="453"/>
        <end position="472"/>
    </location>
</feature>
<keyword evidence="2" id="KW-1133">Transmembrane helix</keyword>
<name>A0A1D1XSG4_9ARAE</name>
<sequence length="507" mass="56340">GGGDRRSRKGRGQRVGGRLLLPDPAGEPSLLASLRLWSRRPRRCVKGGAREALVGEDPRVVGRGRRAKMGSGQRAAVSPSSSSEDDAGNSMLDIRERNRLDVENLTLATQPFRTLQFFTFAMIQYLKQSLLYVLGKGGWFMLLSVLLVAFGFVLLTVDGPHEKHVEEILQYVRFGLWWIALGVASSIGLGSGLHTFVLYLGPHIAFFTIKAVQCGRVDLKSATYDTIQLNRRPSWLEKNCSDFGPPLFPSLSDSLVSVPLGSILPQVQTEAILWGLGTALGELPPYFISRAARLSGSRLDTVEELDTASSNNDGFLSALLNKTKRWLLSHAQHLNFFTILLLASVPNPLFDLAGIMCGQFGIPFWKFFFATLTGKAIIKTHIQTIFIISLCNNQLLELVENELIRVLGLIPGLSSVLPNLISKLHMVKEKYQSARSPVLPNTQEKQWNLSFNLVWNSVVWLMLLNFFGKIVTSTAQMYLRKQQELELINLSTSQSTNCGRDHVSRSM</sequence>
<gene>
    <name evidence="3" type="primary">Vmp1_0</name>
    <name evidence="3" type="ORF">g.35054</name>
</gene>
<feature type="transmembrane region" description="Helical" evidence="2">
    <location>
        <begin position="175"/>
        <end position="200"/>
    </location>
</feature>
<feature type="compositionally biased region" description="Basic residues" evidence="1">
    <location>
        <begin position="1"/>
        <end position="12"/>
    </location>
</feature>
<accession>A0A1D1XSG4</accession>
<evidence type="ECO:0000256" key="1">
    <source>
        <dbReference type="SAM" id="MobiDB-lite"/>
    </source>
</evidence>
<feature type="region of interest" description="Disordered" evidence="1">
    <location>
        <begin position="63"/>
        <end position="90"/>
    </location>
</feature>
<protein>
    <submittedName>
        <fullName evidence="3">Vacuole membrane protein 1</fullName>
    </submittedName>
</protein>
<keyword evidence="2" id="KW-0472">Membrane</keyword>
<organism evidence="3">
    <name type="scientific">Anthurium amnicola</name>
    <dbReference type="NCBI Taxonomy" id="1678845"/>
    <lineage>
        <taxon>Eukaryota</taxon>
        <taxon>Viridiplantae</taxon>
        <taxon>Streptophyta</taxon>
        <taxon>Embryophyta</taxon>
        <taxon>Tracheophyta</taxon>
        <taxon>Spermatophyta</taxon>
        <taxon>Magnoliopsida</taxon>
        <taxon>Liliopsida</taxon>
        <taxon>Araceae</taxon>
        <taxon>Pothoideae</taxon>
        <taxon>Potheae</taxon>
        <taxon>Anthurium</taxon>
    </lineage>
</organism>
<proteinExistence type="predicted"/>
<feature type="non-terminal residue" evidence="3">
    <location>
        <position position="1"/>
    </location>
</feature>
<evidence type="ECO:0000256" key="2">
    <source>
        <dbReference type="SAM" id="Phobius"/>
    </source>
</evidence>
<dbReference type="EMBL" id="GDJX01022629">
    <property type="protein sequence ID" value="JAT45307.1"/>
    <property type="molecule type" value="Transcribed_RNA"/>
</dbReference>
<keyword evidence="2" id="KW-0812">Transmembrane</keyword>
<feature type="region of interest" description="Disordered" evidence="1">
    <location>
        <begin position="1"/>
        <end position="27"/>
    </location>
</feature>